<proteinExistence type="predicted"/>
<evidence type="ECO:0000313" key="3">
    <source>
        <dbReference type="EMBL" id="SUM43872.1"/>
    </source>
</evidence>
<evidence type="ECO:0000313" key="6">
    <source>
        <dbReference type="Proteomes" id="UP000255549"/>
    </source>
</evidence>
<dbReference type="EMBL" id="UHDP01000001">
    <property type="protein sequence ID" value="SUM43459.1"/>
    <property type="molecule type" value="Genomic_DNA"/>
</dbReference>
<keyword evidence="6" id="KW-1185">Reference proteome</keyword>
<dbReference type="EMBL" id="UHDP01000002">
    <property type="protein sequence ID" value="SUM44801.1"/>
    <property type="molecule type" value="Genomic_DNA"/>
</dbReference>
<name>A0A380FX57_STAIN</name>
<protein>
    <submittedName>
        <fullName evidence="1">Uncharacterized protein</fullName>
    </submittedName>
</protein>
<organism evidence="1 6">
    <name type="scientific">Staphylococcus intermedius NCTC 11048</name>
    <dbReference type="NCBI Taxonomy" id="1141106"/>
    <lineage>
        <taxon>Bacteria</taxon>
        <taxon>Bacillati</taxon>
        <taxon>Bacillota</taxon>
        <taxon>Bacilli</taxon>
        <taxon>Bacillales</taxon>
        <taxon>Staphylococcaceae</taxon>
        <taxon>Staphylococcus</taxon>
        <taxon>Staphylococcus intermedius group</taxon>
    </lineage>
</organism>
<dbReference type="EMBL" id="UHDP01000001">
    <property type="protein sequence ID" value="SUM43872.1"/>
    <property type="molecule type" value="Genomic_DNA"/>
</dbReference>
<evidence type="ECO:0000313" key="2">
    <source>
        <dbReference type="EMBL" id="SUM43490.1"/>
    </source>
</evidence>
<evidence type="ECO:0000313" key="1">
    <source>
        <dbReference type="EMBL" id="SUM43459.1"/>
    </source>
</evidence>
<dbReference type="AlphaFoldDB" id="A0A380FX57"/>
<reference evidence="1 6" key="1">
    <citation type="submission" date="2018-06" db="EMBL/GenBank/DDBJ databases">
        <authorList>
            <consortium name="Pathogen Informatics"/>
            <person name="Doyle S."/>
        </authorList>
    </citation>
    <scope>NUCLEOTIDE SEQUENCE [LARGE SCALE GENOMIC DNA]</scope>
    <source>
        <strain evidence="6">NCTC 11048</strain>
        <strain evidence="1">NCTC11048</strain>
    </source>
</reference>
<dbReference type="RefSeq" id="WP_167414209.1">
    <property type="nucleotide sequence ID" value="NZ_PPQH01000055.1"/>
</dbReference>
<evidence type="ECO:0000313" key="4">
    <source>
        <dbReference type="EMBL" id="SUM44801.1"/>
    </source>
</evidence>
<dbReference type="EMBL" id="UHDP01000002">
    <property type="protein sequence ID" value="SUM44831.1"/>
    <property type="molecule type" value="Genomic_DNA"/>
</dbReference>
<accession>A0A380FX57</accession>
<dbReference type="EMBL" id="UHDP01000001">
    <property type="protein sequence ID" value="SUM43490.1"/>
    <property type="molecule type" value="Genomic_DNA"/>
</dbReference>
<gene>
    <name evidence="1" type="ORF">NCTC11048_00003</name>
    <name evidence="2" type="ORF">NCTC11048_00015</name>
    <name evidence="3" type="ORF">NCTC11048_00185</name>
    <name evidence="4" type="ORF">NCTC11048_00209</name>
    <name evidence="5" type="ORF">NCTC11048_00222</name>
</gene>
<dbReference type="Proteomes" id="UP000255549">
    <property type="component" value="Unassembled WGS sequence"/>
</dbReference>
<sequence length="55" mass="6439">MLEVNNQNIDYDKGDLLELNSNDIHISDILEYHLYDGVDEIEAVIYIENMINKNL</sequence>
<evidence type="ECO:0000313" key="5">
    <source>
        <dbReference type="EMBL" id="SUM44831.1"/>
    </source>
</evidence>